<feature type="compositionally biased region" description="Acidic residues" evidence="1">
    <location>
        <begin position="370"/>
        <end position="379"/>
    </location>
</feature>
<feature type="compositionally biased region" description="Polar residues" evidence="1">
    <location>
        <begin position="152"/>
        <end position="161"/>
    </location>
</feature>
<feature type="region of interest" description="Disordered" evidence="1">
    <location>
        <begin position="1"/>
        <end position="379"/>
    </location>
</feature>
<dbReference type="PANTHER" id="PTHR14689">
    <property type="entry name" value="PHORBOL-ESTER_DAG-TYPE DOMAIN-CONTAINING PROTEIN"/>
    <property type="match status" value="1"/>
</dbReference>
<feature type="compositionally biased region" description="Polar residues" evidence="1">
    <location>
        <begin position="558"/>
        <end position="571"/>
    </location>
</feature>
<gene>
    <name evidence="3" type="ORF">ZT1A5_G2593</name>
</gene>
<feature type="domain" description="DUF4211" evidence="2">
    <location>
        <begin position="399"/>
        <end position="536"/>
    </location>
</feature>
<feature type="region of interest" description="Disordered" evidence="1">
    <location>
        <begin position="533"/>
        <end position="571"/>
    </location>
</feature>
<dbReference type="PANTHER" id="PTHR14689:SF0">
    <property type="entry name" value="COILED-COIL DOMAIN-CONTAINING PROTEIN 82"/>
    <property type="match status" value="1"/>
</dbReference>
<dbReference type="InterPro" id="IPR025451">
    <property type="entry name" value="DUF4211"/>
</dbReference>
<dbReference type="EMBL" id="LT882677">
    <property type="protein sequence ID" value="SMY21156.1"/>
    <property type="molecule type" value="Genomic_DNA"/>
</dbReference>
<evidence type="ECO:0000256" key="1">
    <source>
        <dbReference type="SAM" id="MobiDB-lite"/>
    </source>
</evidence>
<feature type="compositionally biased region" description="Low complexity" evidence="1">
    <location>
        <begin position="173"/>
        <end position="191"/>
    </location>
</feature>
<accession>A0A1Y6L9M6</accession>
<evidence type="ECO:0000313" key="4">
    <source>
        <dbReference type="Proteomes" id="UP000215453"/>
    </source>
</evidence>
<evidence type="ECO:0000313" key="3">
    <source>
        <dbReference type="EMBL" id="SMY21156.1"/>
    </source>
</evidence>
<dbReference type="Pfam" id="PF13926">
    <property type="entry name" value="DUF4211"/>
    <property type="match status" value="1"/>
</dbReference>
<dbReference type="AlphaFoldDB" id="A0A1Y6L9M6"/>
<organism evidence="3 4">
    <name type="scientific">Zymoseptoria tritici ST99CH_1A5</name>
    <dbReference type="NCBI Taxonomy" id="1276529"/>
    <lineage>
        <taxon>Eukaryota</taxon>
        <taxon>Fungi</taxon>
        <taxon>Dikarya</taxon>
        <taxon>Ascomycota</taxon>
        <taxon>Pezizomycotina</taxon>
        <taxon>Dothideomycetes</taxon>
        <taxon>Dothideomycetidae</taxon>
        <taxon>Mycosphaerellales</taxon>
        <taxon>Mycosphaerellaceae</taxon>
        <taxon>Zymoseptoria</taxon>
    </lineage>
</organism>
<feature type="compositionally biased region" description="Basic and acidic residues" evidence="1">
    <location>
        <begin position="333"/>
        <end position="356"/>
    </location>
</feature>
<feature type="compositionally biased region" description="Basic residues" evidence="1">
    <location>
        <begin position="1"/>
        <end position="12"/>
    </location>
</feature>
<feature type="compositionally biased region" description="Acidic residues" evidence="1">
    <location>
        <begin position="269"/>
        <end position="279"/>
    </location>
</feature>
<feature type="compositionally biased region" description="Polar residues" evidence="1">
    <location>
        <begin position="202"/>
        <end position="211"/>
    </location>
</feature>
<feature type="compositionally biased region" description="Basic and acidic residues" evidence="1">
    <location>
        <begin position="54"/>
        <end position="65"/>
    </location>
</feature>
<dbReference type="Proteomes" id="UP000215453">
    <property type="component" value="Chromosome 2"/>
</dbReference>
<proteinExistence type="predicted"/>
<feature type="compositionally biased region" description="Acidic residues" evidence="1">
    <location>
        <begin position="538"/>
        <end position="557"/>
    </location>
</feature>
<name>A0A1Y6L9M6_ZYMTR</name>
<sequence>MPPPRSSRKRQQRLAFTPLPSSSPAAKGLNKQIQDRAAAVVLAGSPSPAKRRKLGGDEDVRHDAADPSASLELVPDDSHAKDSGSDSEPVRSTQRRRDNAPFTRPKQKRLNFDNARDPSSFDSPVRLSSSASTRASTKAGMFSSQARRKAGTQASDGSGSESDILPTPRVTMSQAKGSRQRAQAQAQDQAGPESDEIVVESGRSQVLGQDGSSDEDDDMPTTQGTQRRRKRAARRNSFVSVSPPPLSDSDDVVIMSTKKRKRAKRGREDSEDDEEEQEQPDTPATRRLKRSRKMTKEEQEDLADDLDFLKPSDDEEDAAERTPRNTQSTKKNARMDALEKLKRKRAGQEVAEKQDNIVDLLSDSEKFNSDEDDGLLDEDEAPAYTSSRAFFQENEEDADFVEEGDEEDTLGVPAGIPLEFTRYASMKTKELFKYAVEWMVQRKINPGFKMNDPIYNLTFKKLDDEVTGLASSKFKSSVWRKEFTIALESRPEILFNRLDQSGDDWLRDKCDACGRTNHPCKYEVQFHGKPYNRHTLEDVDADDDDDDEEDSDDDDEGSTNSSSQEAINQNGQTVVPTSHIFYVGKFCMSNAETAHKLNHWRYHLNEWVENFLAREKYLTPEEIVRRDGLKTKKRGKEANRIVDRMERDGRVKELWQEYKSAMEVARSAKMGRYGGDSP</sequence>
<evidence type="ECO:0000259" key="2">
    <source>
        <dbReference type="Pfam" id="PF13926"/>
    </source>
</evidence>
<dbReference type="GO" id="GO:0005634">
    <property type="term" value="C:nucleus"/>
    <property type="evidence" value="ECO:0007669"/>
    <property type="project" value="TreeGrafter"/>
</dbReference>
<feature type="compositionally biased region" description="Low complexity" evidence="1">
    <location>
        <begin position="126"/>
        <end position="137"/>
    </location>
</feature>
<protein>
    <recommendedName>
        <fullName evidence="2">DUF4211 domain-containing protein</fullName>
    </recommendedName>
</protein>
<reference evidence="3 4" key="1">
    <citation type="submission" date="2016-10" db="EMBL/GenBank/DDBJ databases">
        <authorList>
            <person name="Varghese N."/>
        </authorList>
    </citation>
    <scope>NUCLEOTIDE SEQUENCE [LARGE SCALE GENOMIC DNA]</scope>
</reference>